<gene>
    <name evidence="3" type="ORF">N1032_06810</name>
</gene>
<accession>A0ABT2GZQ7</accession>
<proteinExistence type="predicted"/>
<protein>
    <submittedName>
        <fullName evidence="3">CPCC family cysteine-rich protein</fullName>
    </submittedName>
</protein>
<feature type="domain" description="Cysteine-rich CPCC" evidence="2">
    <location>
        <begin position="4"/>
        <end position="77"/>
    </location>
</feature>
<dbReference type="Pfam" id="PF14206">
    <property type="entry name" value="Cys_rich_CPCC"/>
    <property type="match status" value="1"/>
</dbReference>
<sequence>MTFACPCCGYLTLSAPATGTYEICPVCFWEDDAAQSRDPSLVAGANGTNLIDARANFAVFGAVEAQFAEFTRAPLASEIASDDDGLQGGEGGPGGRDGGGGGHLGLHDGGQDAATLRTLYGVSGVTMMFPDGSVDFATTMLAGPDQMVCVRIDVIGCPPDALAVDLAHERVRSENAPGTSVRTSEDYLVPRETLPTPLHVMPFSRTDPDGRHLRGIDVTGSHGGTAVYARGEVLETDTGDVGDLLLPVLTSIELDPDRRPPGAAGSPVAAPVAGTRQGFLGVTVVVPNGWRMRTLSTFRTAAGAQTWGFETWPTDPQTTSSSFADWVVARTSVARPDFAETAPRVPFPLAGLPDAVLLRSMSTDPDGDRYVTIDLVAAAGGLGLRASVDIRQADLDEEVDEAIACLASCEFALVATGVQFIL</sequence>
<dbReference type="Proteomes" id="UP001165586">
    <property type="component" value="Unassembled WGS sequence"/>
</dbReference>
<feature type="region of interest" description="Disordered" evidence="1">
    <location>
        <begin position="79"/>
        <end position="108"/>
    </location>
</feature>
<dbReference type="RefSeq" id="WP_259538267.1">
    <property type="nucleotide sequence ID" value="NZ_JANLCJ010000002.1"/>
</dbReference>
<comment type="caution">
    <text evidence="3">The sequence shown here is derived from an EMBL/GenBank/DDBJ whole genome shotgun (WGS) entry which is preliminary data.</text>
</comment>
<evidence type="ECO:0000256" key="1">
    <source>
        <dbReference type="SAM" id="MobiDB-lite"/>
    </source>
</evidence>
<keyword evidence="4" id="KW-1185">Reference proteome</keyword>
<organism evidence="3 4">
    <name type="scientific">Herbiconiux daphne</name>
    <dbReference type="NCBI Taxonomy" id="2970914"/>
    <lineage>
        <taxon>Bacteria</taxon>
        <taxon>Bacillati</taxon>
        <taxon>Actinomycetota</taxon>
        <taxon>Actinomycetes</taxon>
        <taxon>Micrococcales</taxon>
        <taxon>Microbacteriaceae</taxon>
        <taxon>Herbiconiux</taxon>
    </lineage>
</organism>
<evidence type="ECO:0000259" key="2">
    <source>
        <dbReference type="Pfam" id="PF14206"/>
    </source>
</evidence>
<dbReference type="EMBL" id="JANLCJ010000002">
    <property type="protein sequence ID" value="MCS5733446.1"/>
    <property type="molecule type" value="Genomic_DNA"/>
</dbReference>
<name>A0ABT2GZQ7_9MICO</name>
<evidence type="ECO:0000313" key="4">
    <source>
        <dbReference type="Proteomes" id="UP001165586"/>
    </source>
</evidence>
<feature type="compositionally biased region" description="Gly residues" evidence="1">
    <location>
        <begin position="86"/>
        <end position="104"/>
    </location>
</feature>
<dbReference type="InterPro" id="IPR025983">
    <property type="entry name" value="Cys_rich_CPCC"/>
</dbReference>
<evidence type="ECO:0000313" key="3">
    <source>
        <dbReference type="EMBL" id="MCS5733446.1"/>
    </source>
</evidence>
<reference evidence="3" key="1">
    <citation type="submission" date="2022-08" db="EMBL/GenBank/DDBJ databases">
        <authorList>
            <person name="Deng Y."/>
            <person name="Han X.-F."/>
            <person name="Zhang Y.-Q."/>
        </authorList>
    </citation>
    <scope>NUCLEOTIDE SEQUENCE</scope>
    <source>
        <strain evidence="3">CPCC 203386</strain>
    </source>
</reference>